<dbReference type="PROSITE" id="PS50883">
    <property type="entry name" value="EAL"/>
    <property type="match status" value="1"/>
</dbReference>
<dbReference type="Pfam" id="PF00563">
    <property type="entry name" value="EAL"/>
    <property type="match status" value="1"/>
</dbReference>
<dbReference type="InterPro" id="IPR035919">
    <property type="entry name" value="EAL_sf"/>
</dbReference>
<protein>
    <submittedName>
        <fullName evidence="2">Signaling protein</fullName>
    </submittedName>
</protein>
<dbReference type="Gene3D" id="3.20.20.450">
    <property type="entry name" value="EAL domain"/>
    <property type="match status" value="1"/>
</dbReference>
<feature type="domain" description="EAL" evidence="1">
    <location>
        <begin position="1"/>
        <end position="39"/>
    </location>
</feature>
<name>A0A381IB73_CLODI</name>
<evidence type="ECO:0000313" key="2">
    <source>
        <dbReference type="EMBL" id="SUY24083.1"/>
    </source>
</evidence>
<reference evidence="2" key="1">
    <citation type="submission" date="2018-06" db="EMBL/GenBank/DDBJ databases">
        <authorList>
            <consortium name="Pathogen Informatics"/>
            <person name="Doyle S."/>
        </authorList>
    </citation>
    <scope>NUCLEOTIDE SEQUENCE</scope>
    <source>
        <strain evidence="2">NCTC13307</strain>
    </source>
</reference>
<accession>A0A381IB73</accession>
<dbReference type="InterPro" id="IPR001633">
    <property type="entry name" value="EAL_dom"/>
</dbReference>
<dbReference type="AlphaFoldDB" id="A0A381IB73"/>
<organism evidence="2">
    <name type="scientific">Clostridioides difficile</name>
    <name type="common">Peptoclostridium difficile</name>
    <dbReference type="NCBI Taxonomy" id="1496"/>
    <lineage>
        <taxon>Bacteria</taxon>
        <taxon>Bacillati</taxon>
        <taxon>Bacillota</taxon>
        <taxon>Clostridia</taxon>
        <taxon>Peptostreptococcales</taxon>
        <taxon>Peptostreptococcaceae</taxon>
        <taxon>Clostridioides</taxon>
    </lineage>
</organism>
<dbReference type="SUPFAM" id="SSF141868">
    <property type="entry name" value="EAL domain-like"/>
    <property type="match status" value="1"/>
</dbReference>
<dbReference type="EMBL" id="UFWD01000001">
    <property type="protein sequence ID" value="SUY24083.1"/>
    <property type="molecule type" value="Genomic_DNA"/>
</dbReference>
<sequence length="39" mass="4505">MDDFGSGYSSLNMLKEIPMDILKLDQKFIMELIIVKEAK</sequence>
<evidence type="ECO:0000259" key="1">
    <source>
        <dbReference type="PROSITE" id="PS50883"/>
    </source>
</evidence>
<proteinExistence type="predicted"/>
<gene>
    <name evidence="2" type="primary">cph2_2</name>
    <name evidence="2" type="ORF">NCTC13307_02065</name>
</gene>